<reference evidence="1 2" key="1">
    <citation type="journal article" date="2021" name="Nat. Commun.">
        <title>Genetic determinants of endophytism in the Arabidopsis root mycobiome.</title>
        <authorList>
            <person name="Mesny F."/>
            <person name="Miyauchi S."/>
            <person name="Thiergart T."/>
            <person name="Pickel B."/>
            <person name="Atanasova L."/>
            <person name="Karlsson M."/>
            <person name="Huettel B."/>
            <person name="Barry K.W."/>
            <person name="Haridas S."/>
            <person name="Chen C."/>
            <person name="Bauer D."/>
            <person name="Andreopoulos W."/>
            <person name="Pangilinan J."/>
            <person name="LaButti K."/>
            <person name="Riley R."/>
            <person name="Lipzen A."/>
            <person name="Clum A."/>
            <person name="Drula E."/>
            <person name="Henrissat B."/>
            <person name="Kohler A."/>
            <person name="Grigoriev I.V."/>
            <person name="Martin F.M."/>
            <person name="Hacquard S."/>
        </authorList>
    </citation>
    <scope>NUCLEOTIDE SEQUENCE [LARGE SCALE GENOMIC DNA]</scope>
    <source>
        <strain evidence="1 2">MPI-SDFR-AT-0079</strain>
    </source>
</reference>
<dbReference type="Proteomes" id="UP000724584">
    <property type="component" value="Unassembled WGS sequence"/>
</dbReference>
<gene>
    <name evidence="1" type="ORF">F5144DRAFT_539613</name>
</gene>
<comment type="caution">
    <text evidence="1">The sequence shown here is derived from an EMBL/GenBank/DDBJ whole genome shotgun (WGS) entry which is preliminary data.</text>
</comment>
<evidence type="ECO:0000313" key="1">
    <source>
        <dbReference type="EMBL" id="KAH6623448.1"/>
    </source>
</evidence>
<accession>A0ACB7NYI9</accession>
<protein>
    <submittedName>
        <fullName evidence="1">Uncharacterized protein</fullName>
    </submittedName>
</protein>
<name>A0ACB7NYI9_9PEZI</name>
<evidence type="ECO:0000313" key="2">
    <source>
        <dbReference type="Proteomes" id="UP000724584"/>
    </source>
</evidence>
<keyword evidence="2" id="KW-1185">Reference proteome</keyword>
<proteinExistence type="predicted"/>
<dbReference type="EMBL" id="JAGIZQ010000006">
    <property type="protein sequence ID" value="KAH6623448.1"/>
    <property type="molecule type" value="Genomic_DNA"/>
</dbReference>
<sequence length="338" mass="37458">MATGPTDTPVIPPSGRGHTSAFQPPALDSRSNFRAIPPYPPPDDDEGVSRPPPPGAIFEYDPFTTADYSSNSDSDLASEVGHIDGTQPSNVRFRLGTRWLRATSSLVSGIHPHVVRLQLKPTLTAALIGTYVGLLPRKAQDWVKMRWPEWFLPHTVILKKRKPDWDEEFANEVRIYAKLRPLQGSIIPICYGQASCDGGSVPALVLSDTGGFDLCNPKAGGLPIDRMFNLLKDTFKALAAYGVYHGDTKLENFHLVGGPAGRVMAIDLENAEEVENEQLKWESWIESDARFLLGIYRRHQQTLVEDGLVPREAYPNLDELGAPDFSCFHKAKERKLSD</sequence>
<organism evidence="1 2">
    <name type="scientific">Chaetomium tenue</name>
    <dbReference type="NCBI Taxonomy" id="1854479"/>
    <lineage>
        <taxon>Eukaryota</taxon>
        <taxon>Fungi</taxon>
        <taxon>Dikarya</taxon>
        <taxon>Ascomycota</taxon>
        <taxon>Pezizomycotina</taxon>
        <taxon>Sordariomycetes</taxon>
        <taxon>Sordariomycetidae</taxon>
        <taxon>Sordariales</taxon>
        <taxon>Chaetomiaceae</taxon>
        <taxon>Chaetomium</taxon>
    </lineage>
</organism>